<gene>
    <name evidence="2" type="ORF">2A_00066</name>
</gene>
<name>A0A7G5B945_9CAUD</name>
<dbReference type="Proteomes" id="UP000515487">
    <property type="component" value="Segment"/>
</dbReference>
<dbReference type="InterPro" id="IPR045515">
    <property type="entry name" value="DUF6440"/>
</dbReference>
<organism evidence="2 3">
    <name type="scientific">Ralstonia phage Darius</name>
    <dbReference type="NCBI Taxonomy" id="2759722"/>
    <lineage>
        <taxon>Viruses</taxon>
        <taxon>Duplodnaviria</taxon>
        <taxon>Heunggongvirae</taxon>
        <taxon>Uroviricota</taxon>
        <taxon>Caudoviricetes</taxon>
        <taxon>Gervaisevirus</taxon>
        <taxon>Gervaisevirus gervaise</taxon>
    </lineage>
</organism>
<evidence type="ECO:0000313" key="2">
    <source>
        <dbReference type="EMBL" id="QMV32818.1"/>
    </source>
</evidence>
<feature type="domain" description="DUF6440" evidence="1">
    <location>
        <begin position="75"/>
        <end position="104"/>
    </location>
</feature>
<protein>
    <submittedName>
        <fullName evidence="2">Terminase small subunit</fullName>
    </submittedName>
</protein>
<sequence>MTFNRDVNCYRATPRSLQTSKFGCYATLSTTRRTILGTWACYAVAVLSIVAATVALSGCGPSGEAAPERELVAAIDAETGCQYIRVSGLGGITPRLDSDGRPMCGKASKTKAVTLVTAR</sequence>
<evidence type="ECO:0000313" key="3">
    <source>
        <dbReference type="Proteomes" id="UP000515487"/>
    </source>
</evidence>
<reference evidence="2 3" key="1">
    <citation type="submission" date="2020-07" db="EMBL/GenBank/DDBJ databases">
        <title>Ralstonia phages.</title>
        <authorList>
            <person name="Trotereau A."/>
            <person name="Boyer C."/>
            <person name="Torres-Barcelo C."/>
        </authorList>
    </citation>
    <scope>NUCLEOTIDE SEQUENCE [LARGE SCALE GENOMIC DNA]</scope>
</reference>
<dbReference type="Pfam" id="PF20037">
    <property type="entry name" value="DUF6440"/>
    <property type="match status" value="1"/>
</dbReference>
<accession>A0A7G5B945</accession>
<evidence type="ECO:0000259" key="1">
    <source>
        <dbReference type="Pfam" id="PF20037"/>
    </source>
</evidence>
<dbReference type="EMBL" id="MT740732">
    <property type="protein sequence ID" value="QMV32818.1"/>
    <property type="molecule type" value="Genomic_DNA"/>
</dbReference>
<proteinExistence type="predicted"/>